<keyword evidence="1" id="KW-0732">Signal</keyword>
<evidence type="ECO:0000256" key="4">
    <source>
        <dbReference type="PROSITE-ProRule" id="PRU00302"/>
    </source>
</evidence>
<feature type="compositionally biased region" description="Basic and acidic residues" evidence="5">
    <location>
        <begin position="307"/>
        <end position="351"/>
    </location>
</feature>
<dbReference type="PANTHER" id="PTHR45656">
    <property type="entry name" value="PROTEIN CBR-CLEC-78"/>
    <property type="match status" value="1"/>
</dbReference>
<comment type="caution">
    <text evidence="4">Lacks conserved residue(s) required for the propagation of feature annotation.</text>
</comment>
<organism evidence="8 9">
    <name type="scientific">Portunus trituberculatus</name>
    <name type="common">Swimming crab</name>
    <name type="synonym">Neptunus trituberculatus</name>
    <dbReference type="NCBI Taxonomy" id="210409"/>
    <lineage>
        <taxon>Eukaryota</taxon>
        <taxon>Metazoa</taxon>
        <taxon>Ecdysozoa</taxon>
        <taxon>Arthropoda</taxon>
        <taxon>Crustacea</taxon>
        <taxon>Multicrustacea</taxon>
        <taxon>Malacostraca</taxon>
        <taxon>Eumalacostraca</taxon>
        <taxon>Eucarida</taxon>
        <taxon>Decapoda</taxon>
        <taxon>Pleocyemata</taxon>
        <taxon>Brachyura</taxon>
        <taxon>Eubrachyura</taxon>
        <taxon>Portunoidea</taxon>
        <taxon>Portunidae</taxon>
        <taxon>Portuninae</taxon>
        <taxon>Portunus</taxon>
    </lineage>
</organism>
<keyword evidence="4" id="KW-0768">Sushi</keyword>
<dbReference type="SMART" id="SM00032">
    <property type="entry name" value="CCP"/>
    <property type="match status" value="2"/>
</dbReference>
<feature type="transmembrane region" description="Helical" evidence="6">
    <location>
        <begin position="150"/>
        <end position="173"/>
    </location>
</feature>
<keyword evidence="2" id="KW-0677">Repeat</keyword>
<dbReference type="InterPro" id="IPR000436">
    <property type="entry name" value="Sushi_SCR_CCP_dom"/>
</dbReference>
<protein>
    <submittedName>
        <fullName evidence="8">Sushi, von Willebrand factor type A, EGF and pentraxin domain-containing protein 1</fullName>
    </submittedName>
</protein>
<dbReference type="PROSITE" id="PS50923">
    <property type="entry name" value="SUSHI"/>
    <property type="match status" value="2"/>
</dbReference>
<sequence>MEVANFRGVYGHGTVVTYTCSPGYRLVGAASHTCNHTGQWSDDPPTCKAVTCGPPPVFSNARHILLNSSTSWNGIAVYTCTDGYRLHTDTKDTVTTCLEEGKWRAVNVTCVPIEVPSSPPLAGLREGEGRALSFDLAQIPQGETQGTQGLVVALAVVAGLLTAAMLVVGTLLARRHLSSSSGSLRSLVKASNSKESAMNGGIVGPQHPSFSPAGSSVTLGPTDAEDPPPPADTLRSSLYQQNLLNLPLQPPSQMTSITESELDDDPNYAHIVGGHEPPYERVRNRSEHSYETLRKKSITSDMESDMESMREEQQDKDSDGYESVSKDREPSYEAVEGSHHDYETLKNKDPGYEVVQNGHDHGYETVAEAGRPPHSYETLKPRPPPPRTESQSSTSTPTSPSSLEAEPVPDILQDLTAMAGAEGIPPEIQALYARVDKSKKKSRRLPATLKGGGEGRISPLTPPQSPVSTASSTLSSPSTKDAFPAERGSEGGSGPPSATKDLIRKFNRLNSDEESSQSQPRSRQGSVASDTGSLRPLPPLPGSPRAGPPLTPC</sequence>
<evidence type="ECO:0000313" key="9">
    <source>
        <dbReference type="Proteomes" id="UP000324222"/>
    </source>
</evidence>
<reference evidence="8 9" key="1">
    <citation type="submission" date="2019-05" db="EMBL/GenBank/DDBJ databases">
        <title>Another draft genome of Portunus trituberculatus and its Hox gene families provides insights of decapod evolution.</title>
        <authorList>
            <person name="Jeong J.-H."/>
            <person name="Song I."/>
            <person name="Kim S."/>
            <person name="Choi T."/>
            <person name="Kim D."/>
            <person name="Ryu S."/>
            <person name="Kim W."/>
        </authorList>
    </citation>
    <scope>NUCLEOTIDE SEQUENCE [LARGE SCALE GENOMIC DNA]</scope>
    <source>
        <tissue evidence="8">Muscle</tissue>
    </source>
</reference>
<accession>A0A5B7F912</accession>
<comment type="caution">
    <text evidence="8">The sequence shown here is derived from an EMBL/GenBank/DDBJ whole genome shotgun (WGS) entry which is preliminary data.</text>
</comment>
<dbReference type="InterPro" id="IPR035976">
    <property type="entry name" value="Sushi/SCR/CCP_sf"/>
</dbReference>
<feature type="region of interest" description="Disordered" evidence="5">
    <location>
        <begin position="196"/>
        <end position="235"/>
    </location>
</feature>
<feature type="domain" description="Sushi" evidence="7">
    <location>
        <begin position="50"/>
        <end position="112"/>
    </location>
</feature>
<dbReference type="EMBL" id="VSRR010005182">
    <property type="protein sequence ID" value="MPC41776.1"/>
    <property type="molecule type" value="Genomic_DNA"/>
</dbReference>
<dbReference type="Pfam" id="PF00084">
    <property type="entry name" value="Sushi"/>
    <property type="match status" value="2"/>
</dbReference>
<evidence type="ECO:0000256" key="6">
    <source>
        <dbReference type="SAM" id="Phobius"/>
    </source>
</evidence>
<feature type="compositionally biased region" description="Low complexity" evidence="5">
    <location>
        <begin position="466"/>
        <end position="479"/>
    </location>
</feature>
<feature type="region of interest" description="Disordered" evidence="5">
    <location>
        <begin position="434"/>
        <end position="553"/>
    </location>
</feature>
<feature type="domain" description="Sushi" evidence="7">
    <location>
        <begin position="1"/>
        <end position="49"/>
    </location>
</feature>
<feature type="compositionally biased region" description="Polar residues" evidence="5">
    <location>
        <begin position="208"/>
        <end position="219"/>
    </location>
</feature>
<evidence type="ECO:0000259" key="7">
    <source>
        <dbReference type="PROSITE" id="PS50923"/>
    </source>
</evidence>
<dbReference type="InterPro" id="IPR051277">
    <property type="entry name" value="SEZ6_CSMD_C4BPB_Regulators"/>
</dbReference>
<dbReference type="CDD" id="cd00033">
    <property type="entry name" value="CCP"/>
    <property type="match status" value="2"/>
</dbReference>
<feature type="compositionally biased region" description="Low complexity" evidence="5">
    <location>
        <begin position="516"/>
        <end position="526"/>
    </location>
</feature>
<keyword evidence="6" id="KW-0812">Transmembrane</keyword>
<keyword evidence="9" id="KW-1185">Reference proteome</keyword>
<dbReference type="SUPFAM" id="SSF57535">
    <property type="entry name" value="Complement control module/SCR domain"/>
    <property type="match status" value="2"/>
</dbReference>
<dbReference type="AlphaFoldDB" id="A0A5B7F912"/>
<keyword evidence="6" id="KW-0472">Membrane</keyword>
<evidence type="ECO:0000313" key="8">
    <source>
        <dbReference type="EMBL" id="MPC41776.1"/>
    </source>
</evidence>
<feature type="compositionally biased region" description="Pro residues" evidence="5">
    <location>
        <begin position="536"/>
        <end position="553"/>
    </location>
</feature>
<keyword evidence="6" id="KW-1133">Transmembrane helix</keyword>
<dbReference type="OrthoDB" id="6127264at2759"/>
<dbReference type="Gene3D" id="2.10.70.10">
    <property type="entry name" value="Complement Module, domain 1"/>
    <property type="match status" value="2"/>
</dbReference>
<evidence type="ECO:0000256" key="1">
    <source>
        <dbReference type="ARBA" id="ARBA00022729"/>
    </source>
</evidence>
<evidence type="ECO:0000256" key="2">
    <source>
        <dbReference type="ARBA" id="ARBA00022737"/>
    </source>
</evidence>
<feature type="disulfide bond" evidence="4">
    <location>
        <begin position="20"/>
        <end position="47"/>
    </location>
</feature>
<gene>
    <name evidence="8" type="primary">Svep1_3</name>
    <name evidence="8" type="ORF">E2C01_035379</name>
</gene>
<keyword evidence="3 4" id="KW-1015">Disulfide bond</keyword>
<evidence type="ECO:0000256" key="5">
    <source>
        <dbReference type="SAM" id="MobiDB-lite"/>
    </source>
</evidence>
<name>A0A5B7F912_PORTR</name>
<dbReference type="PANTHER" id="PTHR45656:SF4">
    <property type="entry name" value="PROTEIN CBR-CLEC-78"/>
    <property type="match status" value="1"/>
</dbReference>
<proteinExistence type="predicted"/>
<feature type="compositionally biased region" description="Low complexity" evidence="5">
    <location>
        <begin position="388"/>
        <end position="402"/>
    </location>
</feature>
<dbReference type="Proteomes" id="UP000324222">
    <property type="component" value="Unassembled WGS sequence"/>
</dbReference>
<evidence type="ECO:0000256" key="3">
    <source>
        <dbReference type="ARBA" id="ARBA00023157"/>
    </source>
</evidence>
<feature type="region of interest" description="Disordered" evidence="5">
    <location>
        <begin position="247"/>
        <end position="420"/>
    </location>
</feature>
<feature type="compositionally biased region" description="Basic and acidic residues" evidence="5">
    <location>
        <begin position="277"/>
        <end position="294"/>
    </location>
</feature>